<name>A0A1J5MWW0_9BACT</name>
<dbReference type="OrthoDB" id="5441891at2"/>
<evidence type="ECO:0000313" key="2">
    <source>
        <dbReference type="Proteomes" id="UP000181901"/>
    </source>
</evidence>
<dbReference type="EMBL" id="LKAQ01000004">
    <property type="protein sequence ID" value="OIQ51061.1"/>
    <property type="molecule type" value="Genomic_DNA"/>
</dbReference>
<proteinExistence type="predicted"/>
<dbReference type="AlphaFoldDB" id="A0A1J5MWW0"/>
<organism evidence="1 2">
    <name type="scientific">Pseudodesulfovibrio hydrargyri</name>
    <dbReference type="NCBI Taxonomy" id="2125990"/>
    <lineage>
        <taxon>Bacteria</taxon>
        <taxon>Pseudomonadati</taxon>
        <taxon>Thermodesulfobacteriota</taxon>
        <taxon>Desulfovibrionia</taxon>
        <taxon>Desulfovibrionales</taxon>
        <taxon>Desulfovibrionaceae</taxon>
    </lineage>
</organism>
<reference evidence="1 2" key="1">
    <citation type="submission" date="2015-09" db="EMBL/GenBank/DDBJ databases">
        <title>Genome of Desulfovibrio dechloracetivorans BerOc1, a mercury methylating strain isolated from highly hydrocarbons and metals contaminated coastal sediments.</title>
        <authorList>
            <person name="Goni Urriza M."/>
            <person name="Gassie C."/>
            <person name="Bouchez O."/>
            <person name="Klopp C."/>
            <person name="Ranchou-Peyruse A."/>
            <person name="Remy G."/>
        </authorList>
    </citation>
    <scope>NUCLEOTIDE SEQUENCE [LARGE SCALE GENOMIC DNA]</scope>
    <source>
        <strain evidence="1 2">BerOc1</strain>
    </source>
</reference>
<protein>
    <submittedName>
        <fullName evidence="1">Uncharacterized protein</fullName>
    </submittedName>
</protein>
<comment type="caution">
    <text evidence="1">The sequence shown here is derived from an EMBL/GenBank/DDBJ whole genome shotgun (WGS) entry which is preliminary data.</text>
</comment>
<keyword evidence="2" id="KW-1185">Reference proteome</keyword>
<sequence>MSEAPARDKTRPDKEARLAAYQKKLRALKERASLREVTEREMLLDILENNSQAINEYPMLEAQRSSVMELLCGRVGHPGYEFIHERVGRFIVLLAHFDKAVKTGDAARREELEATLLNAEAVLVKCAQGVVYAMALVTDNFEELVLRYFGKQSLEQYSGLIEKHELDQGFWNAFVEEFIASRVVEAHREILEGEKYEIAKERTFLVIRFLFDDILSKLNPTDQEISKTRIQNSFIAAREDPGIRERAKLIQAMLVKGLKGLSQFDKLSAGELLHAARVACMDNVAEEFETQYRARLAEAEAVRKGEADKKEPEERQREQAWFKFVQDQLVALGLGASIAIGVTGDHFYKALEAVVPDQIDGILPLKKDFSLPVLEKILFFLLENHFIQILKECGREEGGKIQVRSGRARRVPAPAVNELRGMSKIRKKQLFGNDVTREDTLLFKPKTAKQLGEAMSMLSLEPALQQGLAELWKRAVFRVDIMVLINLELVARTTTNLTVRLTEILEKYGVKRNG</sequence>
<evidence type="ECO:0000313" key="1">
    <source>
        <dbReference type="EMBL" id="OIQ51061.1"/>
    </source>
</evidence>
<gene>
    <name evidence="1" type="ORF">BerOc1_03006</name>
</gene>
<accession>A0A1J5MWW0</accession>
<dbReference type="Proteomes" id="UP000181901">
    <property type="component" value="Unassembled WGS sequence"/>
</dbReference>
<dbReference type="RefSeq" id="WP_071546447.1">
    <property type="nucleotide sequence ID" value="NZ_LKAQ01000004.1"/>
</dbReference>